<gene>
    <name evidence="3" type="ORF">GHJ91_15690</name>
</gene>
<feature type="region of interest" description="Disordered" evidence="1">
    <location>
        <begin position="65"/>
        <end position="84"/>
    </location>
</feature>
<feature type="domain" description="Guanylate cyclase" evidence="2">
    <location>
        <begin position="1"/>
        <end position="41"/>
    </location>
</feature>
<dbReference type="SUPFAM" id="SSF55073">
    <property type="entry name" value="Nucleotide cyclase"/>
    <property type="match status" value="1"/>
</dbReference>
<sequence>MAGFKAAAGETSPADLVRFLNEVFTASDHLLERHGLEKIKTPREQLYGGQRGACCKAGSRRSTSAAGYRHARESQANLRSNRMGPDSAASDCIGRIVAAASVARRSTLLRTLASTSTAAFMRGGLAN</sequence>
<dbReference type="Gene3D" id="3.30.70.1230">
    <property type="entry name" value="Nucleotide cyclase"/>
    <property type="match status" value="1"/>
</dbReference>
<dbReference type="InterPro" id="IPR029787">
    <property type="entry name" value="Nucleotide_cyclase"/>
</dbReference>
<evidence type="ECO:0000256" key="1">
    <source>
        <dbReference type="SAM" id="MobiDB-lite"/>
    </source>
</evidence>
<dbReference type="InterPro" id="IPR001054">
    <property type="entry name" value="A/G_cyclase"/>
</dbReference>
<dbReference type="PROSITE" id="PS50125">
    <property type="entry name" value="GUANYLATE_CYCLASE_2"/>
    <property type="match status" value="1"/>
</dbReference>
<evidence type="ECO:0000313" key="3">
    <source>
        <dbReference type="EMBL" id="MQW70542.1"/>
    </source>
</evidence>
<organism evidence="3">
    <name type="scientific">Sinorhizobium medicae</name>
    <dbReference type="NCBI Taxonomy" id="110321"/>
    <lineage>
        <taxon>Bacteria</taxon>
        <taxon>Pseudomonadati</taxon>
        <taxon>Pseudomonadota</taxon>
        <taxon>Alphaproteobacteria</taxon>
        <taxon>Hyphomicrobiales</taxon>
        <taxon>Rhizobiaceae</taxon>
        <taxon>Sinorhizobium/Ensifer group</taxon>
        <taxon>Sinorhizobium</taxon>
    </lineage>
</organism>
<dbReference type="GO" id="GO:0009190">
    <property type="term" value="P:cyclic nucleotide biosynthetic process"/>
    <property type="evidence" value="ECO:0007669"/>
    <property type="project" value="InterPro"/>
</dbReference>
<dbReference type="GO" id="GO:0035556">
    <property type="term" value="P:intracellular signal transduction"/>
    <property type="evidence" value="ECO:0007669"/>
    <property type="project" value="InterPro"/>
</dbReference>
<name>A0A6G1WLI7_9HYPH</name>
<dbReference type="GO" id="GO:0004016">
    <property type="term" value="F:adenylate cyclase activity"/>
    <property type="evidence" value="ECO:0007669"/>
    <property type="project" value="UniProtKB-ARBA"/>
</dbReference>
<dbReference type="AlphaFoldDB" id="A0A6G1WLI7"/>
<dbReference type="EMBL" id="WISB01000101">
    <property type="protein sequence ID" value="MQW70542.1"/>
    <property type="molecule type" value="Genomic_DNA"/>
</dbReference>
<proteinExistence type="predicted"/>
<accession>A0A6G1WLI7</accession>
<dbReference type="RefSeq" id="WP_127587255.1">
    <property type="nucleotide sequence ID" value="NZ_CP140895.1"/>
</dbReference>
<reference evidence="3" key="1">
    <citation type="journal article" date="2013" name="Genome Biol.">
        <title>Comparative genomics of the core and accessory genomes of 48 Sinorhizobium strains comprising five genospecies.</title>
        <authorList>
            <person name="Sugawara M."/>
            <person name="Epstein B."/>
            <person name="Badgley B.D."/>
            <person name="Unno T."/>
            <person name="Xu L."/>
            <person name="Reese J."/>
            <person name="Gyaneshwar P."/>
            <person name="Denny R."/>
            <person name="Mudge J."/>
            <person name="Bharti A.K."/>
            <person name="Farmer A.D."/>
            <person name="May G.D."/>
            <person name="Woodward J.E."/>
            <person name="Medigue C."/>
            <person name="Vallenet D."/>
            <person name="Lajus A."/>
            <person name="Rouy Z."/>
            <person name="Martinez-Vaz B."/>
            <person name="Tiffin P."/>
            <person name="Young N.D."/>
            <person name="Sadowsky M.J."/>
        </authorList>
    </citation>
    <scope>NUCLEOTIDE SEQUENCE</scope>
    <source>
        <strain evidence="3">M1</strain>
    </source>
</reference>
<comment type="caution">
    <text evidence="3">The sequence shown here is derived from an EMBL/GenBank/DDBJ whole genome shotgun (WGS) entry which is preliminary data.</text>
</comment>
<protein>
    <recommendedName>
        <fullName evidence="2">Guanylate cyclase domain-containing protein</fullName>
    </recommendedName>
</protein>
<evidence type="ECO:0000259" key="2">
    <source>
        <dbReference type="PROSITE" id="PS50125"/>
    </source>
</evidence>